<dbReference type="InterPro" id="IPR046320">
    <property type="entry name" value="DUF4922"/>
</dbReference>
<name>A0A9D9HF67_9BACT</name>
<reference evidence="2" key="1">
    <citation type="submission" date="2020-10" db="EMBL/GenBank/DDBJ databases">
        <authorList>
            <person name="Gilroy R."/>
        </authorList>
    </citation>
    <scope>NUCLEOTIDE SEQUENCE</scope>
    <source>
        <strain evidence="2">D3-1215</strain>
    </source>
</reference>
<comment type="caution">
    <text evidence="2">The sequence shown here is derived from an EMBL/GenBank/DDBJ whole genome shotgun (WGS) entry which is preliminary data.</text>
</comment>
<dbReference type="SUPFAM" id="SSF54197">
    <property type="entry name" value="HIT-like"/>
    <property type="match status" value="1"/>
</dbReference>
<dbReference type="InterPro" id="IPR036265">
    <property type="entry name" value="HIT-like_sf"/>
</dbReference>
<dbReference type="AlphaFoldDB" id="A0A9D9HF67"/>
<dbReference type="Proteomes" id="UP000823637">
    <property type="component" value="Unassembled WGS sequence"/>
</dbReference>
<organism evidence="2 3">
    <name type="scientific">Candidatus Enterocola intestinipullorum</name>
    <dbReference type="NCBI Taxonomy" id="2840783"/>
    <lineage>
        <taxon>Bacteria</taxon>
        <taxon>Pseudomonadati</taxon>
        <taxon>Bacteroidota</taxon>
        <taxon>Bacteroidia</taxon>
        <taxon>Bacteroidales</taxon>
        <taxon>Candidatus Enterocola</taxon>
    </lineage>
</organism>
<protein>
    <submittedName>
        <fullName evidence="2">DUF4922 domain-containing protein</fullName>
    </submittedName>
</protein>
<accession>A0A9D9HF67</accession>
<proteinExistence type="predicted"/>
<dbReference type="EMBL" id="JADIMR010000110">
    <property type="protein sequence ID" value="MBO8447557.1"/>
    <property type="molecule type" value="Genomic_DNA"/>
</dbReference>
<evidence type="ECO:0000259" key="1">
    <source>
        <dbReference type="Pfam" id="PF16269"/>
    </source>
</evidence>
<feature type="domain" description="DUF4922" evidence="1">
    <location>
        <begin position="6"/>
        <end position="149"/>
    </location>
</feature>
<reference evidence="2" key="2">
    <citation type="journal article" date="2021" name="PeerJ">
        <title>Extensive microbial diversity within the chicken gut microbiome revealed by metagenomics and culture.</title>
        <authorList>
            <person name="Gilroy R."/>
            <person name="Ravi A."/>
            <person name="Getino M."/>
            <person name="Pursley I."/>
            <person name="Horton D.L."/>
            <person name="Alikhan N.F."/>
            <person name="Baker D."/>
            <person name="Gharbi K."/>
            <person name="Hall N."/>
            <person name="Watson M."/>
            <person name="Adriaenssens E.M."/>
            <person name="Foster-Nyarko E."/>
            <person name="Jarju S."/>
            <person name="Secka A."/>
            <person name="Antonio M."/>
            <person name="Oren A."/>
            <person name="Chaudhuri R.R."/>
            <person name="La Ragione R."/>
            <person name="Hildebrand F."/>
            <person name="Pallen M.J."/>
        </authorList>
    </citation>
    <scope>NUCLEOTIDE SEQUENCE</scope>
    <source>
        <strain evidence="2">D3-1215</strain>
    </source>
</reference>
<evidence type="ECO:0000313" key="2">
    <source>
        <dbReference type="EMBL" id="MBO8447557.1"/>
    </source>
</evidence>
<dbReference type="Pfam" id="PF16269">
    <property type="entry name" value="DUF4922"/>
    <property type="match status" value="1"/>
</dbReference>
<gene>
    <name evidence="2" type="ORF">IAC32_07430</name>
</gene>
<sequence>MNLTDFFQSQLEAWPLAKENYDKLGKLQFKDFDFGDFFISAVFNPARAVSSFAKTDAESIKKRPCFLCAKNRPPEQEGIDFLGKYQILVNPYPICPVHFTVTANNHEPQVFNPRMDDFLELPARYEGFTALFNGAKAGASAPDHLHFQLVGNDFFRQPIEKPMSPVIVKESITSSDRDEIKQWFTDVFARKNEELCNIFCKYSNGSWTVVVFPRIKHRPSYFFSGEILSSPGAIDMTGNLVIARAEDFEKIDKDIIADIYKQVSGY</sequence>
<evidence type="ECO:0000313" key="3">
    <source>
        <dbReference type="Proteomes" id="UP000823637"/>
    </source>
</evidence>